<reference evidence="2" key="1">
    <citation type="submission" date="2022-03" db="EMBL/GenBank/DDBJ databases">
        <authorList>
            <person name="Martin H S."/>
        </authorList>
    </citation>
    <scope>NUCLEOTIDE SEQUENCE</scope>
</reference>
<evidence type="ECO:0000313" key="3">
    <source>
        <dbReference type="Proteomes" id="UP000837857"/>
    </source>
</evidence>
<name>A0ABN8IRA8_9NEOP</name>
<feature type="compositionally biased region" description="Basic residues" evidence="1">
    <location>
        <begin position="63"/>
        <end position="73"/>
    </location>
</feature>
<organism evidence="2 3">
    <name type="scientific">Iphiclides podalirius</name>
    <name type="common">scarce swallowtail</name>
    <dbReference type="NCBI Taxonomy" id="110791"/>
    <lineage>
        <taxon>Eukaryota</taxon>
        <taxon>Metazoa</taxon>
        <taxon>Ecdysozoa</taxon>
        <taxon>Arthropoda</taxon>
        <taxon>Hexapoda</taxon>
        <taxon>Insecta</taxon>
        <taxon>Pterygota</taxon>
        <taxon>Neoptera</taxon>
        <taxon>Endopterygota</taxon>
        <taxon>Lepidoptera</taxon>
        <taxon>Glossata</taxon>
        <taxon>Ditrysia</taxon>
        <taxon>Papilionoidea</taxon>
        <taxon>Papilionidae</taxon>
        <taxon>Papilioninae</taxon>
        <taxon>Iphiclides</taxon>
    </lineage>
</organism>
<keyword evidence="3" id="KW-1185">Reference proteome</keyword>
<gene>
    <name evidence="2" type="ORF">IPOD504_LOCUS12191</name>
</gene>
<feature type="non-terminal residue" evidence="2">
    <location>
        <position position="99"/>
    </location>
</feature>
<protein>
    <submittedName>
        <fullName evidence="2">Uncharacterized protein</fullName>
    </submittedName>
</protein>
<evidence type="ECO:0000313" key="2">
    <source>
        <dbReference type="EMBL" id="CAH2062802.1"/>
    </source>
</evidence>
<accession>A0ABN8IRA8</accession>
<feature type="region of interest" description="Disordered" evidence="1">
    <location>
        <begin position="35"/>
        <end position="99"/>
    </location>
</feature>
<sequence>MRSRTGCGGCAVVILDARNPPLIPAAALYWRRRLVRDRDGTTTRRRHGGNATATRRQRDDVRSRRRSGQHWRGRPPLGSPPSVGPLVLRGRSTGCSLAP</sequence>
<dbReference type="EMBL" id="OW152815">
    <property type="protein sequence ID" value="CAH2062802.1"/>
    <property type="molecule type" value="Genomic_DNA"/>
</dbReference>
<proteinExistence type="predicted"/>
<evidence type="ECO:0000256" key="1">
    <source>
        <dbReference type="SAM" id="MobiDB-lite"/>
    </source>
</evidence>
<dbReference type="Proteomes" id="UP000837857">
    <property type="component" value="Chromosome 3"/>
</dbReference>